<evidence type="ECO:0000313" key="2">
    <source>
        <dbReference type="EMBL" id="QJW94799.1"/>
    </source>
</evidence>
<name>A0A6M5YL28_9BACT</name>
<dbReference type="AlphaFoldDB" id="A0A6M5YL28"/>
<dbReference type="Proteomes" id="UP000503447">
    <property type="component" value="Chromosome"/>
</dbReference>
<dbReference type="GO" id="GO:0007165">
    <property type="term" value="P:signal transduction"/>
    <property type="evidence" value="ECO:0007669"/>
    <property type="project" value="InterPro"/>
</dbReference>
<evidence type="ECO:0000259" key="1">
    <source>
        <dbReference type="Pfam" id="PF13676"/>
    </source>
</evidence>
<dbReference type="InterPro" id="IPR035897">
    <property type="entry name" value="Toll_tir_struct_dom_sf"/>
</dbReference>
<dbReference type="SUPFAM" id="SSF52200">
    <property type="entry name" value="Toll/Interleukin receptor TIR domain"/>
    <property type="match status" value="1"/>
</dbReference>
<sequence>MAGNKFLSFLSEDEYQFEFVPLGRDRSLDGFIDFEGTPFDGRVREVVPVLASQRGMSFSWSSRSCQTRTHWALKEKALFDVLVSAGVAGPFFANTGGKLGRVEEMRFKGALSFPGEKRPDVAAVADELKKVLPKGTVFYDFDFTARLARPNLDSLLQRTYLKNSDLVVVFLCGDYERKMWCGIEWRAVCAIVNDKSDHSVVLVRFDQADIPGVLPQDGSIDTESAKFTPVQAAQFILECVRLNEEAAAS</sequence>
<accession>A0A6M5YL28</accession>
<dbReference type="InterPro" id="IPR000157">
    <property type="entry name" value="TIR_dom"/>
</dbReference>
<feature type="domain" description="TIR" evidence="1">
    <location>
        <begin position="111"/>
        <end position="221"/>
    </location>
</feature>
<gene>
    <name evidence="2" type="ORF">FTUN_2322</name>
</gene>
<dbReference type="KEGG" id="ftj:FTUN_2322"/>
<dbReference type="EMBL" id="CP053452">
    <property type="protein sequence ID" value="QJW94799.1"/>
    <property type="molecule type" value="Genomic_DNA"/>
</dbReference>
<reference evidence="3" key="1">
    <citation type="submission" date="2020-05" db="EMBL/GenBank/DDBJ databases">
        <title>Frigoriglobus tundricola gen. nov., sp. nov., a psychrotolerant cellulolytic planctomycete of the family Gemmataceae with two divergent copies of 16S rRNA gene.</title>
        <authorList>
            <person name="Kulichevskaya I.S."/>
            <person name="Ivanova A.A."/>
            <person name="Naumoff D.G."/>
            <person name="Beletsky A.V."/>
            <person name="Rijpstra W.I.C."/>
            <person name="Sinninghe Damste J.S."/>
            <person name="Mardanov A.V."/>
            <person name="Ravin N.V."/>
            <person name="Dedysh S.N."/>
        </authorList>
    </citation>
    <scope>NUCLEOTIDE SEQUENCE [LARGE SCALE GENOMIC DNA]</scope>
    <source>
        <strain evidence="3">PL17</strain>
    </source>
</reference>
<organism evidence="2 3">
    <name type="scientific">Frigoriglobus tundricola</name>
    <dbReference type="NCBI Taxonomy" id="2774151"/>
    <lineage>
        <taxon>Bacteria</taxon>
        <taxon>Pseudomonadati</taxon>
        <taxon>Planctomycetota</taxon>
        <taxon>Planctomycetia</taxon>
        <taxon>Gemmatales</taxon>
        <taxon>Gemmataceae</taxon>
        <taxon>Frigoriglobus</taxon>
    </lineage>
</organism>
<keyword evidence="3" id="KW-1185">Reference proteome</keyword>
<dbReference type="Pfam" id="PF13676">
    <property type="entry name" value="TIR_2"/>
    <property type="match status" value="1"/>
</dbReference>
<evidence type="ECO:0000313" key="3">
    <source>
        <dbReference type="Proteomes" id="UP000503447"/>
    </source>
</evidence>
<protein>
    <recommendedName>
        <fullName evidence="1">TIR domain-containing protein</fullName>
    </recommendedName>
</protein>
<proteinExistence type="predicted"/>